<evidence type="ECO:0000313" key="5">
    <source>
        <dbReference type="EMBL" id="NMJ40628.1"/>
    </source>
</evidence>
<dbReference type="GO" id="GO:0003677">
    <property type="term" value="F:DNA binding"/>
    <property type="evidence" value="ECO:0007669"/>
    <property type="project" value="UniProtKB-KW"/>
</dbReference>
<dbReference type="GO" id="GO:0003700">
    <property type="term" value="F:DNA-binding transcription factor activity"/>
    <property type="evidence" value="ECO:0007669"/>
    <property type="project" value="InterPro"/>
</dbReference>
<organism evidence="5 6">
    <name type="scientific">Neoroseomonas marina</name>
    <dbReference type="NCBI Taxonomy" id="1232220"/>
    <lineage>
        <taxon>Bacteria</taxon>
        <taxon>Pseudomonadati</taxon>
        <taxon>Pseudomonadota</taxon>
        <taxon>Alphaproteobacteria</taxon>
        <taxon>Acetobacterales</taxon>
        <taxon>Acetobacteraceae</taxon>
        <taxon>Neoroseomonas</taxon>
    </lineage>
</organism>
<sequence>MAAGTEERTTGGAEAADAHTPIYARIQAHIRGGIASGGFRPGERLPSETQLAAQFGTTRSTVVHALQKLVFDGVVVRRAGSGTYVSEATPRTGAASASGLLASEAGIGLGAVEYRLLFFAPLAGAGRHGASPPAEGEADDLMVERVALESGQPVALEVIRLPCAVGQRVTPAMLRQHRTPDILAALDLPLQCLEGTIRCANATRRAAKLLQIAPSTPVLVRDYQILDRAERLQARAVVWHRPGFRLHYGIAGR</sequence>
<keyword evidence="2" id="KW-0238">DNA-binding</keyword>
<accession>A0A848EBF8</accession>
<dbReference type="SUPFAM" id="SSF46785">
    <property type="entry name" value="Winged helix' DNA-binding domain"/>
    <property type="match status" value="1"/>
</dbReference>
<dbReference type="SUPFAM" id="SSF64288">
    <property type="entry name" value="Chorismate lyase-like"/>
    <property type="match status" value="1"/>
</dbReference>
<dbReference type="AlphaFoldDB" id="A0A848EBF8"/>
<dbReference type="Gene3D" id="1.10.10.10">
    <property type="entry name" value="Winged helix-like DNA-binding domain superfamily/Winged helix DNA-binding domain"/>
    <property type="match status" value="1"/>
</dbReference>
<dbReference type="InterPro" id="IPR050679">
    <property type="entry name" value="Bact_HTH_transcr_reg"/>
</dbReference>
<keyword evidence="1" id="KW-0805">Transcription regulation</keyword>
<dbReference type="Gene3D" id="3.40.1410.10">
    <property type="entry name" value="Chorismate lyase-like"/>
    <property type="match status" value="1"/>
</dbReference>
<gene>
    <name evidence="5" type="ORF">GWK16_05215</name>
</gene>
<comment type="caution">
    <text evidence="5">The sequence shown here is derived from an EMBL/GenBank/DDBJ whole genome shotgun (WGS) entry which is preliminary data.</text>
</comment>
<keyword evidence="6" id="KW-1185">Reference proteome</keyword>
<reference evidence="5 6" key="1">
    <citation type="submission" date="2020-03" db="EMBL/GenBank/DDBJ databases">
        <authorList>
            <person name="Sun Q."/>
        </authorList>
    </citation>
    <scope>NUCLEOTIDE SEQUENCE [LARGE SCALE GENOMIC DNA]</scope>
    <source>
        <strain evidence="5 6">JC162</strain>
    </source>
</reference>
<feature type="domain" description="HTH gntR-type" evidence="4">
    <location>
        <begin position="20"/>
        <end position="88"/>
    </location>
</feature>
<dbReference type="InterPro" id="IPR028978">
    <property type="entry name" value="Chorismate_lyase_/UTRA_dom_sf"/>
</dbReference>
<dbReference type="Pfam" id="PF00392">
    <property type="entry name" value="GntR"/>
    <property type="match status" value="1"/>
</dbReference>
<dbReference type="PANTHER" id="PTHR44846">
    <property type="entry name" value="MANNOSYL-D-GLYCERATE TRANSPORT/METABOLISM SYSTEM REPRESSOR MNGR-RELATED"/>
    <property type="match status" value="1"/>
</dbReference>
<evidence type="ECO:0000313" key="6">
    <source>
        <dbReference type="Proteomes" id="UP000548582"/>
    </source>
</evidence>
<dbReference type="InterPro" id="IPR036390">
    <property type="entry name" value="WH_DNA-bd_sf"/>
</dbReference>
<evidence type="ECO:0000256" key="1">
    <source>
        <dbReference type="ARBA" id="ARBA00023015"/>
    </source>
</evidence>
<dbReference type="RefSeq" id="WP_170052833.1">
    <property type="nucleotide sequence ID" value="NZ_JABBKX010000001.1"/>
</dbReference>
<dbReference type="GO" id="GO:0045892">
    <property type="term" value="P:negative regulation of DNA-templated transcription"/>
    <property type="evidence" value="ECO:0007669"/>
    <property type="project" value="TreeGrafter"/>
</dbReference>
<dbReference type="CDD" id="cd07377">
    <property type="entry name" value="WHTH_GntR"/>
    <property type="match status" value="1"/>
</dbReference>
<proteinExistence type="predicted"/>
<name>A0A848EBF8_9PROT</name>
<evidence type="ECO:0000259" key="4">
    <source>
        <dbReference type="PROSITE" id="PS50949"/>
    </source>
</evidence>
<dbReference type="EMBL" id="JABBKX010000001">
    <property type="protein sequence ID" value="NMJ40628.1"/>
    <property type="molecule type" value="Genomic_DNA"/>
</dbReference>
<dbReference type="InterPro" id="IPR036388">
    <property type="entry name" value="WH-like_DNA-bd_sf"/>
</dbReference>
<dbReference type="InterPro" id="IPR011663">
    <property type="entry name" value="UTRA"/>
</dbReference>
<evidence type="ECO:0000256" key="2">
    <source>
        <dbReference type="ARBA" id="ARBA00023125"/>
    </source>
</evidence>
<dbReference type="Proteomes" id="UP000548582">
    <property type="component" value="Unassembled WGS sequence"/>
</dbReference>
<dbReference type="InterPro" id="IPR000524">
    <property type="entry name" value="Tscrpt_reg_HTH_GntR"/>
</dbReference>
<dbReference type="SMART" id="SM00345">
    <property type="entry name" value="HTH_GNTR"/>
    <property type="match status" value="1"/>
</dbReference>
<keyword evidence="3" id="KW-0804">Transcription</keyword>
<dbReference type="PROSITE" id="PS50949">
    <property type="entry name" value="HTH_GNTR"/>
    <property type="match status" value="1"/>
</dbReference>
<dbReference type="PRINTS" id="PR00035">
    <property type="entry name" value="HTHGNTR"/>
</dbReference>
<protein>
    <submittedName>
        <fullName evidence="5">GntR family transcriptional regulator</fullName>
    </submittedName>
</protein>
<evidence type="ECO:0000256" key="3">
    <source>
        <dbReference type="ARBA" id="ARBA00023163"/>
    </source>
</evidence>
<dbReference type="Pfam" id="PF07702">
    <property type="entry name" value="UTRA"/>
    <property type="match status" value="1"/>
</dbReference>
<dbReference type="PANTHER" id="PTHR44846:SF17">
    <property type="entry name" value="GNTR-FAMILY TRANSCRIPTIONAL REGULATOR"/>
    <property type="match status" value="1"/>
</dbReference>